<dbReference type="Pfam" id="PF02569">
    <property type="entry name" value="Pantoate_ligase"/>
    <property type="match status" value="1"/>
</dbReference>
<keyword evidence="10" id="KW-1185">Reference proteome</keyword>
<dbReference type="NCBIfam" id="TIGR00125">
    <property type="entry name" value="cyt_tran_rel"/>
    <property type="match status" value="1"/>
</dbReference>
<dbReference type="Proteomes" id="UP000045545">
    <property type="component" value="Unassembled WGS sequence"/>
</dbReference>
<feature type="binding site" evidence="8">
    <location>
        <position position="61"/>
    </location>
    <ligand>
        <name>(R)-pantoate</name>
        <dbReference type="ChEBI" id="CHEBI:15980"/>
    </ligand>
</feature>
<organism evidence="9 10">
    <name type="scientific">Syntrophomonas zehnderi OL-4</name>
    <dbReference type="NCBI Taxonomy" id="690567"/>
    <lineage>
        <taxon>Bacteria</taxon>
        <taxon>Bacillati</taxon>
        <taxon>Bacillota</taxon>
        <taxon>Clostridia</taxon>
        <taxon>Eubacteriales</taxon>
        <taxon>Syntrophomonadaceae</taxon>
        <taxon>Syntrophomonas</taxon>
    </lineage>
</organism>
<feature type="active site" description="Proton donor" evidence="8">
    <location>
        <position position="37"/>
    </location>
</feature>
<protein>
    <recommendedName>
        <fullName evidence="8">Pantothenate synthetase</fullName>
        <shortName evidence="8">PS</shortName>
        <ecNumber evidence="8">6.3.2.1</ecNumber>
    </recommendedName>
    <alternativeName>
        <fullName evidence="8">Pantoate--beta-alanine ligase</fullName>
    </alternativeName>
    <alternativeName>
        <fullName evidence="8">Pantoate-activating enzyme</fullName>
    </alternativeName>
</protein>
<evidence type="ECO:0000256" key="3">
    <source>
        <dbReference type="ARBA" id="ARBA00022598"/>
    </source>
</evidence>
<dbReference type="EC" id="6.3.2.1" evidence="8"/>
<dbReference type="FunFam" id="3.40.50.620:FF:000013">
    <property type="entry name" value="Pantothenate synthetase"/>
    <property type="match status" value="1"/>
</dbReference>
<reference evidence="9 10" key="1">
    <citation type="submission" date="2015-03" db="EMBL/GenBank/DDBJ databases">
        <authorList>
            <person name="Murphy D."/>
        </authorList>
    </citation>
    <scope>NUCLEOTIDE SEQUENCE [LARGE SCALE GENOMIC DNA]</scope>
    <source>
        <strain evidence="9 10">OL-4</strain>
    </source>
</reference>
<comment type="catalytic activity">
    <reaction evidence="7 8">
        <text>(R)-pantoate + beta-alanine + ATP = (R)-pantothenate + AMP + diphosphate + H(+)</text>
        <dbReference type="Rhea" id="RHEA:10912"/>
        <dbReference type="ChEBI" id="CHEBI:15378"/>
        <dbReference type="ChEBI" id="CHEBI:15980"/>
        <dbReference type="ChEBI" id="CHEBI:29032"/>
        <dbReference type="ChEBI" id="CHEBI:30616"/>
        <dbReference type="ChEBI" id="CHEBI:33019"/>
        <dbReference type="ChEBI" id="CHEBI:57966"/>
        <dbReference type="ChEBI" id="CHEBI:456215"/>
        <dbReference type="EC" id="6.3.2.1"/>
    </reaction>
</comment>
<keyword evidence="8" id="KW-0963">Cytoplasm</keyword>
<dbReference type="PANTHER" id="PTHR21299:SF1">
    <property type="entry name" value="PANTOATE--BETA-ALANINE LIGASE"/>
    <property type="match status" value="1"/>
</dbReference>
<evidence type="ECO:0000313" key="10">
    <source>
        <dbReference type="Proteomes" id="UP000045545"/>
    </source>
</evidence>
<evidence type="ECO:0000256" key="8">
    <source>
        <dbReference type="HAMAP-Rule" id="MF_00158"/>
    </source>
</evidence>
<dbReference type="NCBIfam" id="TIGR00018">
    <property type="entry name" value="panC"/>
    <property type="match status" value="1"/>
</dbReference>
<dbReference type="HAMAP" id="MF_00158">
    <property type="entry name" value="PanC"/>
    <property type="match status" value="1"/>
</dbReference>
<evidence type="ECO:0000256" key="5">
    <source>
        <dbReference type="ARBA" id="ARBA00022741"/>
    </source>
</evidence>
<keyword evidence="6 8" id="KW-0067">ATP-binding</keyword>
<proteinExistence type="inferred from homology"/>
<gene>
    <name evidence="8" type="primary">panC</name>
    <name evidence="9" type="ORF">488</name>
</gene>
<dbReference type="FunFam" id="3.30.1300.10:FF:000001">
    <property type="entry name" value="Pantothenate synthetase"/>
    <property type="match status" value="1"/>
</dbReference>
<dbReference type="STRING" id="690567.488"/>
<evidence type="ECO:0000256" key="2">
    <source>
        <dbReference type="ARBA" id="ARBA00009256"/>
    </source>
</evidence>
<feature type="binding site" evidence="8">
    <location>
        <begin position="185"/>
        <end position="188"/>
    </location>
    <ligand>
        <name>ATP</name>
        <dbReference type="ChEBI" id="CHEBI:30616"/>
    </ligand>
</feature>
<dbReference type="GO" id="GO:0005829">
    <property type="term" value="C:cytosol"/>
    <property type="evidence" value="ECO:0007669"/>
    <property type="project" value="TreeGrafter"/>
</dbReference>
<feature type="binding site" evidence="8">
    <location>
        <position position="61"/>
    </location>
    <ligand>
        <name>beta-alanine</name>
        <dbReference type="ChEBI" id="CHEBI:57966"/>
    </ligand>
</feature>
<comment type="pathway">
    <text evidence="1 8">Cofactor biosynthesis; (R)-pantothenate biosynthesis; (R)-pantothenate from (R)-pantoate and beta-alanine: step 1/1.</text>
</comment>
<comment type="subcellular location">
    <subcellularLocation>
        <location evidence="8">Cytoplasm</location>
    </subcellularLocation>
</comment>
<evidence type="ECO:0000256" key="6">
    <source>
        <dbReference type="ARBA" id="ARBA00022840"/>
    </source>
</evidence>
<dbReference type="Gene3D" id="3.30.1300.10">
    <property type="entry name" value="Pantoate-beta-alanine ligase, C-terminal domain"/>
    <property type="match status" value="1"/>
</dbReference>
<dbReference type="InterPro" id="IPR042176">
    <property type="entry name" value="Pantoate_ligase_C"/>
</dbReference>
<feature type="binding site" evidence="8">
    <location>
        <begin position="30"/>
        <end position="37"/>
    </location>
    <ligand>
        <name>ATP</name>
        <dbReference type="ChEBI" id="CHEBI:30616"/>
    </ligand>
</feature>
<sequence>MQVFKHINDMQAWSQAQKKQGLTIGLVPTMGYLHAGHLSLVQAAREQCDRVIVSIFVNPTQFGAGEDFADYPRDIERDCELLRQAQTDAVFAPDAREMYAQDFNTWVEVKGEITAKLCGASRPNHFKGVTTVVSKLFNICLPDRAFFGQKDVQQAMIIEKMVRELNFPLSIVRVPIMREASGLAMSSRNVYLSSEQKEQALVLSQSLQKAAQLIAAGERNPAHIKGVIRDMIAQSPEAVIDYAEIYDAHGLSDVEVVQGSVLIALAVKFGTTRLIDNLIVEV</sequence>
<comment type="miscellaneous">
    <text evidence="8">The reaction proceeds by a bi uni uni bi ping pong mechanism.</text>
</comment>
<dbReference type="InterPro" id="IPR004821">
    <property type="entry name" value="Cyt_trans-like"/>
</dbReference>
<dbReference type="EMBL" id="CGIH01000005">
    <property type="protein sequence ID" value="CFX11024.1"/>
    <property type="molecule type" value="Genomic_DNA"/>
</dbReference>
<evidence type="ECO:0000256" key="4">
    <source>
        <dbReference type="ARBA" id="ARBA00022655"/>
    </source>
</evidence>
<dbReference type="AlphaFoldDB" id="A0A0E4G9A6"/>
<dbReference type="InterPro" id="IPR014729">
    <property type="entry name" value="Rossmann-like_a/b/a_fold"/>
</dbReference>
<evidence type="ECO:0000256" key="1">
    <source>
        <dbReference type="ARBA" id="ARBA00004990"/>
    </source>
</evidence>
<comment type="similarity">
    <text evidence="2 8">Belongs to the pantothenate synthetase family.</text>
</comment>
<dbReference type="CDD" id="cd00560">
    <property type="entry name" value="PanC"/>
    <property type="match status" value="1"/>
</dbReference>
<dbReference type="SUPFAM" id="SSF52374">
    <property type="entry name" value="Nucleotidylyl transferase"/>
    <property type="match status" value="1"/>
</dbReference>
<keyword evidence="4 8" id="KW-0566">Pantothenate biosynthesis</keyword>
<accession>A0A0E4G9A6</accession>
<dbReference type="Gene3D" id="3.40.50.620">
    <property type="entry name" value="HUPs"/>
    <property type="match status" value="1"/>
</dbReference>
<comment type="subunit">
    <text evidence="8">Homodimer.</text>
</comment>
<dbReference type="GO" id="GO:0004592">
    <property type="term" value="F:pantoate-beta-alanine ligase activity"/>
    <property type="evidence" value="ECO:0007669"/>
    <property type="project" value="UniProtKB-UniRule"/>
</dbReference>
<keyword evidence="5 8" id="KW-0547">Nucleotide-binding</keyword>
<dbReference type="UniPathway" id="UPA00028">
    <property type="reaction ID" value="UER00005"/>
</dbReference>
<name>A0A0E4G9A6_9FIRM</name>
<feature type="binding site" evidence="8">
    <location>
        <begin position="148"/>
        <end position="151"/>
    </location>
    <ligand>
        <name>ATP</name>
        <dbReference type="ChEBI" id="CHEBI:30616"/>
    </ligand>
</feature>
<comment type="function">
    <text evidence="8">Catalyzes the condensation of pantoate with beta-alanine in an ATP-dependent reaction via a pantoyl-adenylate intermediate.</text>
</comment>
<feature type="binding site" evidence="8">
    <location>
        <position position="154"/>
    </location>
    <ligand>
        <name>(R)-pantoate</name>
        <dbReference type="ChEBI" id="CHEBI:15980"/>
    </ligand>
</feature>
<keyword evidence="3 8" id="KW-0436">Ligase</keyword>
<dbReference type="InterPro" id="IPR003721">
    <property type="entry name" value="Pantoate_ligase"/>
</dbReference>
<dbReference type="PANTHER" id="PTHR21299">
    <property type="entry name" value="CYTIDYLATE KINASE/PANTOATE-BETA-ALANINE LIGASE"/>
    <property type="match status" value="1"/>
</dbReference>
<evidence type="ECO:0000256" key="7">
    <source>
        <dbReference type="ARBA" id="ARBA00048258"/>
    </source>
</evidence>
<evidence type="ECO:0000313" key="9">
    <source>
        <dbReference type="EMBL" id="CFX11024.1"/>
    </source>
</evidence>
<dbReference type="RefSeq" id="WP_046495379.1">
    <property type="nucleotide sequence ID" value="NZ_CGIH01000005.1"/>
</dbReference>
<comment type="caution">
    <text evidence="8">Lacks conserved residue(s) required for the propagation of feature annotation.</text>
</comment>
<dbReference type="GO" id="GO:0015940">
    <property type="term" value="P:pantothenate biosynthetic process"/>
    <property type="evidence" value="ECO:0007669"/>
    <property type="project" value="UniProtKB-UniRule"/>
</dbReference>
<dbReference type="GO" id="GO:0005524">
    <property type="term" value="F:ATP binding"/>
    <property type="evidence" value="ECO:0007669"/>
    <property type="project" value="UniProtKB-KW"/>
</dbReference>
<dbReference type="OrthoDB" id="9773087at2"/>